<dbReference type="EMBL" id="BGPR01031230">
    <property type="protein sequence ID" value="GBO04176.1"/>
    <property type="molecule type" value="Genomic_DNA"/>
</dbReference>
<protein>
    <submittedName>
        <fullName evidence="2">Uncharacterized protein</fullName>
    </submittedName>
</protein>
<proteinExistence type="predicted"/>
<dbReference type="AlphaFoldDB" id="A0A4Y2TXV1"/>
<evidence type="ECO:0000313" key="2">
    <source>
        <dbReference type="EMBL" id="GBO04177.1"/>
    </source>
</evidence>
<evidence type="ECO:0000313" key="1">
    <source>
        <dbReference type="EMBL" id="GBO04176.1"/>
    </source>
</evidence>
<reference evidence="2 3" key="1">
    <citation type="journal article" date="2019" name="Sci. Rep.">
        <title>Orb-weaving spider Araneus ventricosus genome elucidates the spidroin gene catalogue.</title>
        <authorList>
            <person name="Kono N."/>
            <person name="Nakamura H."/>
            <person name="Ohtoshi R."/>
            <person name="Moran D.A.P."/>
            <person name="Shinohara A."/>
            <person name="Yoshida Y."/>
            <person name="Fujiwara M."/>
            <person name="Mori M."/>
            <person name="Tomita M."/>
            <person name="Arakawa K."/>
        </authorList>
    </citation>
    <scope>NUCLEOTIDE SEQUENCE [LARGE SCALE GENOMIC DNA]</scope>
</reference>
<evidence type="ECO:0000313" key="3">
    <source>
        <dbReference type="Proteomes" id="UP000499080"/>
    </source>
</evidence>
<sequence length="115" mass="12988">MTTIQKPRKIIARKEEIGSVTHVERGSVVTMDLAVGANGGLSSFSFSYENYLNITSFQMHLKEVSGQQINLNGWLSRIFRSSSDILNNIPDSLKRGLTYFFKTVIGLISTYQHWT</sequence>
<dbReference type="EMBL" id="BGPR01031231">
    <property type="protein sequence ID" value="GBO04177.1"/>
    <property type="molecule type" value="Genomic_DNA"/>
</dbReference>
<dbReference type="Proteomes" id="UP000499080">
    <property type="component" value="Unassembled WGS sequence"/>
</dbReference>
<organism evidence="2 3">
    <name type="scientific">Araneus ventricosus</name>
    <name type="common">Orbweaver spider</name>
    <name type="synonym">Epeira ventricosa</name>
    <dbReference type="NCBI Taxonomy" id="182803"/>
    <lineage>
        <taxon>Eukaryota</taxon>
        <taxon>Metazoa</taxon>
        <taxon>Ecdysozoa</taxon>
        <taxon>Arthropoda</taxon>
        <taxon>Chelicerata</taxon>
        <taxon>Arachnida</taxon>
        <taxon>Araneae</taxon>
        <taxon>Araneomorphae</taxon>
        <taxon>Entelegynae</taxon>
        <taxon>Araneoidea</taxon>
        <taxon>Araneidae</taxon>
        <taxon>Araneus</taxon>
    </lineage>
</organism>
<keyword evidence="3" id="KW-1185">Reference proteome</keyword>
<accession>A0A4Y2TXV1</accession>
<name>A0A4Y2TXV1_ARAVE</name>
<comment type="caution">
    <text evidence="2">The sequence shown here is derived from an EMBL/GenBank/DDBJ whole genome shotgun (WGS) entry which is preliminary data.</text>
</comment>
<gene>
    <name evidence="2" type="ORF">AVEN_14678_1</name>
    <name evidence="1" type="ORF">AVEN_85296_1</name>
</gene>
<dbReference type="OrthoDB" id="7489787at2759"/>